<accession>A0A4S9Q5D9</accession>
<organism evidence="2 3">
    <name type="scientific">Aureobasidium pullulans</name>
    <name type="common">Black yeast</name>
    <name type="synonym">Pullularia pullulans</name>
    <dbReference type="NCBI Taxonomy" id="5580"/>
    <lineage>
        <taxon>Eukaryota</taxon>
        <taxon>Fungi</taxon>
        <taxon>Dikarya</taxon>
        <taxon>Ascomycota</taxon>
        <taxon>Pezizomycotina</taxon>
        <taxon>Dothideomycetes</taxon>
        <taxon>Dothideomycetidae</taxon>
        <taxon>Dothideales</taxon>
        <taxon>Saccotheciaceae</taxon>
        <taxon>Aureobasidium</taxon>
    </lineage>
</organism>
<feature type="region of interest" description="Disordered" evidence="1">
    <location>
        <begin position="39"/>
        <end position="63"/>
    </location>
</feature>
<proteinExistence type="predicted"/>
<gene>
    <name evidence="2" type="ORF">D6C94_01079</name>
</gene>
<sequence length="274" mass="29816">MPSHVPHYMLPTISSQTSARAATRAVVAPVSANVRSKQITGPVKALPPRPAPRPTSSALPAVASKSTFSARQKALKPVAPRPSAITAADRNRLKHLAPAVLEELAKAREVHCGEIRKACEYRVAHGEFGFESSGSEWSDSLLGESDDESECTVWDIADLVMRSFDSEYDTVIIRGPGELEDERIADAESLSFVEVSPSMLGDFADYPYSSIPSPPLSQQVEDDLVVALEELNLDEVRLMGLGSDSLFSPLHSSFLSRHPSFLSRHPSFLFLEDS</sequence>
<protein>
    <submittedName>
        <fullName evidence="2">Uncharacterized protein</fullName>
    </submittedName>
</protein>
<evidence type="ECO:0000313" key="2">
    <source>
        <dbReference type="EMBL" id="THY78671.1"/>
    </source>
</evidence>
<dbReference type="Proteomes" id="UP000305064">
    <property type="component" value="Unassembled WGS sequence"/>
</dbReference>
<dbReference type="AlphaFoldDB" id="A0A4S9Q5D9"/>
<name>A0A4S9Q5D9_AURPU</name>
<evidence type="ECO:0000313" key="3">
    <source>
        <dbReference type="Proteomes" id="UP000305064"/>
    </source>
</evidence>
<dbReference type="EMBL" id="QZBJ01000005">
    <property type="protein sequence ID" value="THY78671.1"/>
    <property type="molecule type" value="Genomic_DNA"/>
</dbReference>
<reference evidence="2 3" key="1">
    <citation type="submission" date="2018-10" db="EMBL/GenBank/DDBJ databases">
        <title>Fifty Aureobasidium pullulans genomes reveal a recombining polyextremotolerant generalist.</title>
        <authorList>
            <person name="Gostincar C."/>
            <person name="Turk M."/>
            <person name="Zajc J."/>
            <person name="Gunde-Cimerman N."/>
        </authorList>
    </citation>
    <scope>NUCLEOTIDE SEQUENCE [LARGE SCALE GENOMIC DNA]</scope>
    <source>
        <strain evidence="2 3">EXF-4256</strain>
    </source>
</reference>
<comment type="caution">
    <text evidence="2">The sequence shown here is derived from an EMBL/GenBank/DDBJ whole genome shotgun (WGS) entry which is preliminary data.</text>
</comment>
<evidence type="ECO:0000256" key="1">
    <source>
        <dbReference type="SAM" id="MobiDB-lite"/>
    </source>
</evidence>